<evidence type="ECO:0000313" key="12">
    <source>
        <dbReference type="Proteomes" id="UP000283442"/>
    </source>
</evidence>
<dbReference type="EMBL" id="QRHE01000001">
    <property type="protein sequence ID" value="RHF53311.1"/>
    <property type="molecule type" value="Genomic_DNA"/>
</dbReference>
<reference evidence="11 12" key="1">
    <citation type="submission" date="2018-08" db="EMBL/GenBank/DDBJ databases">
        <title>A genome reference for cultivated species of the human gut microbiota.</title>
        <authorList>
            <person name="Zou Y."/>
            <person name="Xue W."/>
            <person name="Luo G."/>
        </authorList>
    </citation>
    <scope>NUCLEOTIDE SEQUENCE [LARGE SCALE GENOMIC DNA]</scope>
    <source>
        <strain evidence="11 12">AM25-21AC</strain>
    </source>
</reference>
<organism evidence="11 12">
    <name type="scientific">Mitsuokella multacida</name>
    <dbReference type="NCBI Taxonomy" id="52226"/>
    <lineage>
        <taxon>Bacteria</taxon>
        <taxon>Bacillati</taxon>
        <taxon>Bacillota</taxon>
        <taxon>Negativicutes</taxon>
        <taxon>Selenomonadales</taxon>
        <taxon>Selenomonadaceae</taxon>
        <taxon>Mitsuokella</taxon>
    </lineage>
</organism>
<evidence type="ECO:0000256" key="4">
    <source>
        <dbReference type="ARBA" id="ARBA00022692"/>
    </source>
</evidence>
<keyword evidence="4 9" id="KW-0812">Transmembrane</keyword>
<evidence type="ECO:0000256" key="1">
    <source>
        <dbReference type="ARBA" id="ARBA00004651"/>
    </source>
</evidence>
<comment type="subcellular location">
    <subcellularLocation>
        <location evidence="1">Cell membrane</location>
        <topology evidence="1">Multi-pass membrane protein</topology>
    </subcellularLocation>
    <subcellularLocation>
        <location evidence="8">Membrane</location>
        <topology evidence="8">Multi-pass membrane protein</topology>
    </subcellularLocation>
</comment>
<evidence type="ECO:0000313" key="11">
    <source>
        <dbReference type="EMBL" id="RHF53311.1"/>
    </source>
</evidence>
<evidence type="ECO:0000256" key="9">
    <source>
        <dbReference type="SAM" id="Phobius"/>
    </source>
</evidence>
<keyword evidence="3" id="KW-1003">Cell membrane</keyword>
<gene>
    <name evidence="11" type="ORF">DW674_00125</name>
</gene>
<feature type="transmembrane region" description="Helical" evidence="9">
    <location>
        <begin position="159"/>
        <end position="182"/>
    </location>
</feature>
<feature type="transmembrane region" description="Helical" evidence="9">
    <location>
        <begin position="16"/>
        <end position="33"/>
    </location>
</feature>
<sequence length="224" mass="24419">MDLFGTAAHWFGRGGFVMYLLLLASIGAVSIIIERARYYRRKRQRFHFFIQQWRKDAAVYDVSELAVRYGKSHRVLNRLAAAACHAAENGRSVEIAIESAAQLEAAKLKRGLPLLGCLVTLAPILGLMGTVIGMIQSFSVFNLQSGGAPMAITGGVGEALVATVTGLGVATIALLGHSWFGYRLDIMVTDMEQTGGVLMDDLMMSQEHRGQIHQERGKCKHEAA</sequence>
<evidence type="ECO:0000256" key="2">
    <source>
        <dbReference type="ARBA" id="ARBA00022448"/>
    </source>
</evidence>
<proteinExistence type="inferred from homology"/>
<keyword evidence="6 9" id="KW-1133">Transmembrane helix</keyword>
<dbReference type="PANTHER" id="PTHR30625">
    <property type="entry name" value="PROTEIN TOLQ"/>
    <property type="match status" value="1"/>
</dbReference>
<keyword evidence="2 8" id="KW-0813">Transport</keyword>
<comment type="similarity">
    <text evidence="8">Belongs to the exbB/tolQ family.</text>
</comment>
<accession>A0A414NZ74</accession>
<dbReference type="GO" id="GO:0017038">
    <property type="term" value="P:protein import"/>
    <property type="evidence" value="ECO:0007669"/>
    <property type="project" value="TreeGrafter"/>
</dbReference>
<protein>
    <submittedName>
        <fullName evidence="11">MotA/TolQ/ExbB proton channel family protein</fullName>
    </submittedName>
</protein>
<dbReference type="OrthoDB" id="4045at2"/>
<feature type="domain" description="MotA/TolQ/ExbB proton channel" evidence="10">
    <location>
        <begin position="80"/>
        <end position="192"/>
    </location>
</feature>
<dbReference type="Pfam" id="PF01618">
    <property type="entry name" value="MotA_ExbB"/>
    <property type="match status" value="1"/>
</dbReference>
<dbReference type="AlphaFoldDB" id="A0A414NZ74"/>
<evidence type="ECO:0000256" key="8">
    <source>
        <dbReference type="RuleBase" id="RU004057"/>
    </source>
</evidence>
<dbReference type="RefSeq" id="WP_036374691.1">
    <property type="nucleotide sequence ID" value="NZ_CAMKFF010000001.1"/>
</dbReference>
<dbReference type="PANTHER" id="PTHR30625:SF15">
    <property type="entry name" value="BIOPOLYMER TRANSPORT PROTEIN EXBB"/>
    <property type="match status" value="1"/>
</dbReference>
<evidence type="ECO:0000256" key="7">
    <source>
        <dbReference type="ARBA" id="ARBA00023136"/>
    </source>
</evidence>
<dbReference type="InterPro" id="IPR002898">
    <property type="entry name" value="MotA_ExbB_proton_chnl"/>
</dbReference>
<comment type="caution">
    <text evidence="11">The sequence shown here is derived from an EMBL/GenBank/DDBJ whole genome shotgun (WGS) entry which is preliminary data.</text>
</comment>
<evidence type="ECO:0000256" key="5">
    <source>
        <dbReference type="ARBA" id="ARBA00022927"/>
    </source>
</evidence>
<evidence type="ECO:0000259" key="10">
    <source>
        <dbReference type="Pfam" id="PF01618"/>
    </source>
</evidence>
<evidence type="ECO:0000256" key="6">
    <source>
        <dbReference type="ARBA" id="ARBA00022989"/>
    </source>
</evidence>
<dbReference type="GO" id="GO:0005886">
    <property type="term" value="C:plasma membrane"/>
    <property type="evidence" value="ECO:0007669"/>
    <property type="project" value="UniProtKB-SubCell"/>
</dbReference>
<evidence type="ECO:0000256" key="3">
    <source>
        <dbReference type="ARBA" id="ARBA00022475"/>
    </source>
</evidence>
<dbReference type="InterPro" id="IPR050790">
    <property type="entry name" value="ExbB/TolQ_transport"/>
</dbReference>
<keyword evidence="7 9" id="KW-0472">Membrane</keyword>
<feature type="transmembrane region" description="Helical" evidence="9">
    <location>
        <begin position="112"/>
        <end position="139"/>
    </location>
</feature>
<keyword evidence="5 8" id="KW-0653">Protein transport</keyword>
<name>A0A414NZ74_9FIRM</name>
<dbReference type="Proteomes" id="UP000283442">
    <property type="component" value="Unassembled WGS sequence"/>
</dbReference>